<dbReference type="InterPro" id="IPR001062">
    <property type="entry name" value="Transcrpt_antiterm_NusG"/>
</dbReference>
<proteinExistence type="inferred from homology"/>
<evidence type="ECO:0000256" key="2">
    <source>
        <dbReference type="ARBA" id="ARBA00022814"/>
    </source>
</evidence>
<dbReference type="NCBIfam" id="TIGR01956">
    <property type="entry name" value="NusG_myco"/>
    <property type="match status" value="1"/>
</dbReference>
<dbReference type="Gene3D" id="2.30.30.30">
    <property type="match status" value="1"/>
</dbReference>
<comment type="similarity">
    <text evidence="5 7">Belongs to the NusG family.</text>
</comment>
<comment type="caution">
    <text evidence="9">The sequence shown here is derived from an EMBL/GenBank/DDBJ whole genome shotgun (WGS) entry which is preliminary data.</text>
</comment>
<organism evidence="9 10">
    <name type="scientific">Spiroplasma platyhelix PALS-1</name>
    <dbReference type="NCBI Taxonomy" id="1276218"/>
    <lineage>
        <taxon>Bacteria</taxon>
        <taxon>Bacillati</taxon>
        <taxon>Mycoplasmatota</taxon>
        <taxon>Mollicutes</taxon>
        <taxon>Entomoplasmatales</taxon>
        <taxon>Spiroplasmataceae</taxon>
        <taxon>Spiroplasma</taxon>
    </lineage>
</organism>
<dbReference type="Gene3D" id="3.30.70.940">
    <property type="entry name" value="NusG, N-terminal domain"/>
    <property type="match status" value="1"/>
</dbReference>
<dbReference type="EMBL" id="JAAVVK010000002">
    <property type="protein sequence ID" value="NKE38504.1"/>
    <property type="molecule type" value="Genomic_DNA"/>
</dbReference>
<evidence type="ECO:0000256" key="6">
    <source>
        <dbReference type="NCBIfam" id="TIGR01956"/>
    </source>
</evidence>
<dbReference type="GO" id="GO:0005840">
    <property type="term" value="C:ribosome"/>
    <property type="evidence" value="ECO:0007669"/>
    <property type="project" value="InterPro"/>
</dbReference>
<evidence type="ECO:0000256" key="4">
    <source>
        <dbReference type="ARBA" id="ARBA00023163"/>
    </source>
</evidence>
<reference evidence="9 10" key="1">
    <citation type="submission" date="2020-04" db="EMBL/GenBank/DDBJ databases">
        <title>Complete genome sequence of Spiroplasma platyhelix ATCC 51748, an insect isolate.</title>
        <authorList>
            <person name="Green E.A."/>
            <person name="Klassen J.L."/>
        </authorList>
    </citation>
    <scope>NUCLEOTIDE SEQUENCE [LARGE SCALE GENOMIC DNA]</scope>
    <source>
        <strain evidence="9 10">PALS-1</strain>
    </source>
</reference>
<dbReference type="InterPro" id="IPR005825">
    <property type="entry name" value="Ribosomal_uL24_CS"/>
</dbReference>
<dbReference type="GO" id="GO:0006353">
    <property type="term" value="P:DNA-templated transcription termination"/>
    <property type="evidence" value="ECO:0007669"/>
    <property type="project" value="UniProtKB-UniRule"/>
</dbReference>
<dbReference type="InterPro" id="IPR010216">
    <property type="entry name" value="Transcrpt_antiterm_NusG_myco"/>
</dbReference>
<keyword evidence="10" id="KW-1185">Reference proteome</keyword>
<keyword evidence="1 5" id="KW-0806">Transcription termination</keyword>
<dbReference type="AlphaFoldDB" id="A0A846U0F5"/>
<dbReference type="RefSeq" id="WP_168104986.1">
    <property type="nucleotide sequence ID" value="NZ_CP051215.1"/>
</dbReference>
<evidence type="ECO:0000259" key="8">
    <source>
        <dbReference type="SMART" id="SM00738"/>
    </source>
</evidence>
<dbReference type="HAMAP" id="MF_00948">
    <property type="entry name" value="NusG"/>
    <property type="match status" value="1"/>
</dbReference>
<dbReference type="Pfam" id="PF02357">
    <property type="entry name" value="NusG"/>
    <property type="match status" value="1"/>
</dbReference>
<evidence type="ECO:0000256" key="5">
    <source>
        <dbReference type="HAMAP-Rule" id="MF_00948"/>
    </source>
</evidence>
<evidence type="ECO:0000313" key="10">
    <source>
        <dbReference type="Proteomes" id="UP000584587"/>
    </source>
</evidence>
<keyword evidence="3 5" id="KW-0805">Transcription regulation</keyword>
<accession>A0A846U0F5</accession>
<dbReference type="SUPFAM" id="SSF82679">
    <property type="entry name" value="N-utilization substance G protein NusG, N-terminal domain"/>
    <property type="match status" value="1"/>
</dbReference>
<dbReference type="SMART" id="SM00738">
    <property type="entry name" value="NGN"/>
    <property type="match status" value="1"/>
</dbReference>
<gene>
    <name evidence="5" type="primary">nusG</name>
    <name evidence="9" type="ORF">HER12_01895</name>
</gene>
<dbReference type="GO" id="GO:0006412">
    <property type="term" value="P:translation"/>
    <property type="evidence" value="ECO:0007669"/>
    <property type="project" value="InterPro"/>
</dbReference>
<evidence type="ECO:0000313" key="9">
    <source>
        <dbReference type="EMBL" id="NKE38504.1"/>
    </source>
</evidence>
<sequence>MNKKDEDIKDIDNSQELEELKQHAQWYVINCNKGHERRVYEDLKQKIETLNLKDKIFDIKIVEEVILNKDKKPETKNVFPGYIFINMIMTDETWYDVRNTPGVTGFIGSSGRGIKPLPLSEKEVNTMLYRDNKQVKKEPIVKKDKSEERDFDLNDYVHIISGALKGHEGQVGQLDDDKGVATVNIDFFGRSTPVKVEYVCCKKVSS</sequence>
<dbReference type="PRINTS" id="PR00338">
    <property type="entry name" value="NUSGTNSCPFCT"/>
</dbReference>
<evidence type="ECO:0000256" key="1">
    <source>
        <dbReference type="ARBA" id="ARBA00022472"/>
    </source>
</evidence>
<name>A0A846U0F5_9MOLU</name>
<dbReference type="InterPro" id="IPR014722">
    <property type="entry name" value="Rib_uL2_dom2"/>
</dbReference>
<evidence type="ECO:0000256" key="7">
    <source>
        <dbReference type="RuleBase" id="RU000538"/>
    </source>
</evidence>
<dbReference type="InterPro" id="IPR006645">
    <property type="entry name" value="NGN-like_dom"/>
</dbReference>
<dbReference type="SUPFAM" id="SSF50104">
    <property type="entry name" value="Translation proteins SH3-like domain"/>
    <property type="match status" value="1"/>
</dbReference>
<dbReference type="InterPro" id="IPR043425">
    <property type="entry name" value="NusG-like"/>
</dbReference>
<dbReference type="GO" id="GO:0003735">
    <property type="term" value="F:structural constituent of ribosome"/>
    <property type="evidence" value="ECO:0007669"/>
    <property type="project" value="InterPro"/>
</dbReference>
<dbReference type="CDD" id="cd06091">
    <property type="entry name" value="KOW_NusG"/>
    <property type="match status" value="1"/>
</dbReference>
<dbReference type="InterPro" id="IPR047050">
    <property type="entry name" value="NGN"/>
</dbReference>
<keyword evidence="4 5" id="KW-0804">Transcription</keyword>
<dbReference type="PANTHER" id="PTHR30265:SF2">
    <property type="entry name" value="TRANSCRIPTION TERMINATION_ANTITERMINATION PROTEIN NUSG"/>
    <property type="match status" value="1"/>
</dbReference>
<dbReference type="InterPro" id="IPR008991">
    <property type="entry name" value="Translation_prot_SH3-like_sf"/>
</dbReference>
<dbReference type="PROSITE" id="PS01108">
    <property type="entry name" value="RIBOSOMAL_L24"/>
    <property type="match status" value="1"/>
</dbReference>
<keyword evidence="2 5" id="KW-0889">Transcription antitermination</keyword>
<dbReference type="GO" id="GO:0032784">
    <property type="term" value="P:regulation of DNA-templated transcription elongation"/>
    <property type="evidence" value="ECO:0007669"/>
    <property type="project" value="InterPro"/>
</dbReference>
<dbReference type="CDD" id="cd09891">
    <property type="entry name" value="NGN_Bact_1"/>
    <property type="match status" value="1"/>
</dbReference>
<dbReference type="Proteomes" id="UP000584587">
    <property type="component" value="Unassembled WGS sequence"/>
</dbReference>
<dbReference type="GO" id="GO:0005829">
    <property type="term" value="C:cytosol"/>
    <property type="evidence" value="ECO:0007669"/>
    <property type="project" value="TreeGrafter"/>
</dbReference>
<evidence type="ECO:0000256" key="3">
    <source>
        <dbReference type="ARBA" id="ARBA00023015"/>
    </source>
</evidence>
<dbReference type="InterPro" id="IPR036735">
    <property type="entry name" value="NGN_dom_sf"/>
</dbReference>
<protein>
    <recommendedName>
        <fullName evidence="5 6">Transcription termination/antitermination protein NusG</fullName>
    </recommendedName>
</protein>
<comment type="function">
    <text evidence="5 7">Participates in transcription elongation, termination and antitermination.</text>
</comment>
<dbReference type="GO" id="GO:0006354">
    <property type="term" value="P:DNA-templated transcription elongation"/>
    <property type="evidence" value="ECO:0007669"/>
    <property type="project" value="UniProtKB-UniRule"/>
</dbReference>
<dbReference type="PANTHER" id="PTHR30265">
    <property type="entry name" value="RHO-INTERACTING TRANSCRIPTION TERMINATION FACTOR NUSG"/>
    <property type="match status" value="1"/>
</dbReference>
<feature type="domain" description="NusG-like N-terminal" evidence="8">
    <location>
        <begin position="23"/>
        <end position="131"/>
    </location>
</feature>
<dbReference type="GO" id="GO:0031564">
    <property type="term" value="P:transcription antitermination"/>
    <property type="evidence" value="ECO:0007669"/>
    <property type="project" value="UniProtKB-UniRule"/>
</dbReference>